<reference evidence="2" key="1">
    <citation type="submission" date="2019-10" db="EMBL/GenBank/DDBJ databases">
        <title>Metagenomic sequencing of thiosulfate-disproportionating enrichment culture.</title>
        <authorList>
            <person name="Umezawa K."/>
            <person name="Kojima H."/>
            <person name="Fukui M."/>
        </authorList>
    </citation>
    <scope>NUCLEOTIDE SEQUENCE</scope>
    <source>
        <strain evidence="2">45J</strain>
    </source>
</reference>
<dbReference type="GO" id="GO:0006261">
    <property type="term" value="P:DNA-templated DNA replication"/>
    <property type="evidence" value="ECO:0007669"/>
    <property type="project" value="TreeGrafter"/>
</dbReference>
<sequence length="333" mass="38094">MAIRDIIGQDRALRILLGTLKRNRVPSSILMSGDSGIGKKLTAINYAKAINCYEPVDFDCCDKCPSCKKIDSSIHPDILIVTLENVEDIFSLKPKEGKDKHRYEFPIEFVRKLEEVIYLKPYEGKKKVIIIDDADALNISAANAFLKTLEEPPPDSLIILISSNPEGLPDTIRSRCVNVRFYPLSANACREVILRNKDFTDISSIFNLFMGRPGLAASKDFIKEIERFTELLNNMIYDKSKDIWFDKGEIKSWLEMALILLRDVAIYKITKSKSYLILDNRQLVTGNKQKLNDIIDLYKDIQRLRDIADFNLNKSITWNYVASTLRDFVSQTP</sequence>
<dbReference type="CDD" id="cd00009">
    <property type="entry name" value="AAA"/>
    <property type="match status" value="1"/>
</dbReference>
<dbReference type="InterPro" id="IPR050238">
    <property type="entry name" value="DNA_Rep/Repair_Clamp_Loader"/>
</dbReference>
<dbReference type="PANTHER" id="PTHR11669:SF8">
    <property type="entry name" value="DNA POLYMERASE III SUBUNIT DELTA"/>
    <property type="match status" value="1"/>
</dbReference>
<dbReference type="InterPro" id="IPR027417">
    <property type="entry name" value="P-loop_NTPase"/>
</dbReference>
<organism evidence="2">
    <name type="scientific">hot springs metagenome</name>
    <dbReference type="NCBI Taxonomy" id="433727"/>
    <lineage>
        <taxon>unclassified sequences</taxon>
        <taxon>metagenomes</taxon>
        <taxon>ecological metagenomes</taxon>
    </lineage>
</organism>
<feature type="domain" description="AAA+ ATPase" evidence="1">
    <location>
        <begin position="25"/>
        <end position="184"/>
    </location>
</feature>
<evidence type="ECO:0000313" key="2">
    <source>
        <dbReference type="EMBL" id="GER92789.1"/>
    </source>
</evidence>
<dbReference type="InterPro" id="IPR003593">
    <property type="entry name" value="AAA+_ATPase"/>
</dbReference>
<name>A0A5J4L3H7_9ZZZZ</name>
<dbReference type="Gene3D" id="3.40.50.300">
    <property type="entry name" value="P-loop containing nucleotide triphosphate hydrolases"/>
    <property type="match status" value="1"/>
</dbReference>
<evidence type="ECO:0000259" key="1">
    <source>
        <dbReference type="SMART" id="SM00382"/>
    </source>
</evidence>
<dbReference type="Pfam" id="PF13177">
    <property type="entry name" value="DNA_pol3_delta2"/>
    <property type="match status" value="1"/>
</dbReference>
<dbReference type="EMBL" id="BLAB01000001">
    <property type="protein sequence ID" value="GER92789.1"/>
    <property type="molecule type" value="Genomic_DNA"/>
</dbReference>
<gene>
    <name evidence="2" type="ORF">A45J_0515</name>
</gene>
<comment type="caution">
    <text evidence="2">The sequence shown here is derived from an EMBL/GenBank/DDBJ whole genome shotgun (WGS) entry which is preliminary data.</text>
</comment>
<dbReference type="PANTHER" id="PTHR11669">
    <property type="entry name" value="REPLICATION FACTOR C / DNA POLYMERASE III GAMMA-TAU SUBUNIT"/>
    <property type="match status" value="1"/>
</dbReference>
<accession>A0A5J4L3H7</accession>
<protein>
    <submittedName>
        <fullName evidence="2">DNA polymerase III subunit delta</fullName>
    </submittedName>
</protein>
<dbReference type="SUPFAM" id="SSF52540">
    <property type="entry name" value="P-loop containing nucleoside triphosphate hydrolases"/>
    <property type="match status" value="1"/>
</dbReference>
<dbReference type="SMART" id="SM00382">
    <property type="entry name" value="AAA"/>
    <property type="match status" value="1"/>
</dbReference>
<proteinExistence type="predicted"/>
<dbReference type="AlphaFoldDB" id="A0A5J4L3H7"/>